<sequence length="290" mass="32023" precursor="true">MGLRLKFNLVLLLVFAAGMAVSAYVSHRLLNDNAKQETLRNAGLMMESALSVRGYTVKQVKPLLDAQLEHTFLPQTVPAYAATEVFNNLHTKYPDFTYKEATLNPTNPRDRAVEWENDIVQKFRGDTSARELSGERETPTGRMLYLARPITITDPACLACHSVPSAAPASMIRIYGENNGFGWQHMETIGAQVVSVPMSVPLANAQRTFNTFMLSLGGIFLATFIVLNVMLSLLIIRPISSMSAAADRISTGDFDLPEFRAHSGDEIGVLGNSFNRMRRSLEKAIKLIEG</sequence>
<dbReference type="Pfam" id="PF11845">
    <property type="entry name" value="Tll0287-like"/>
    <property type="match status" value="1"/>
</dbReference>
<keyword evidence="1" id="KW-0812">Transmembrane</keyword>
<evidence type="ECO:0000259" key="2">
    <source>
        <dbReference type="PROSITE" id="PS50885"/>
    </source>
</evidence>
<dbReference type="PROSITE" id="PS50885">
    <property type="entry name" value="HAMP"/>
    <property type="match status" value="1"/>
</dbReference>
<dbReference type="OrthoDB" id="114218at2"/>
<dbReference type="KEGG" id="app:CAP2UW1_2219"/>
<dbReference type="EMBL" id="CP001715">
    <property type="protein sequence ID" value="ACV35510.1"/>
    <property type="molecule type" value="Genomic_DNA"/>
</dbReference>
<feature type="domain" description="HAMP" evidence="2">
    <location>
        <begin position="233"/>
        <end position="286"/>
    </location>
</feature>
<dbReference type="CDD" id="cd06225">
    <property type="entry name" value="HAMP"/>
    <property type="match status" value="1"/>
</dbReference>
<dbReference type="HOGENOM" id="CLU_060280_0_0_4"/>
<dbReference type="Gene3D" id="6.10.340.10">
    <property type="match status" value="1"/>
</dbReference>
<proteinExistence type="predicted"/>
<dbReference type="STRING" id="522306.CAP2UW1_2219"/>
<feature type="transmembrane region" description="Helical" evidence="1">
    <location>
        <begin position="212"/>
        <end position="236"/>
    </location>
</feature>
<dbReference type="eggNOG" id="COG2972">
    <property type="taxonomic scope" value="Bacteria"/>
</dbReference>
<dbReference type="AlphaFoldDB" id="C7RP28"/>
<reference evidence="3" key="2">
    <citation type="submission" date="2009-09" db="EMBL/GenBank/DDBJ databases">
        <title>Complete sequence of chromosome of Candidatus Accumulibacter phosphatis clade IIA str. UW-1.</title>
        <authorList>
            <consortium name="US DOE Joint Genome Institute"/>
            <person name="Martin H.G."/>
            <person name="Ivanova N."/>
            <person name="Kunin V."/>
            <person name="Warnecke F."/>
            <person name="Barry K."/>
            <person name="He S."/>
            <person name="Salamov A."/>
            <person name="Szeto E."/>
            <person name="Dalin E."/>
            <person name="Pangilinan J.L."/>
            <person name="Lapidus A."/>
            <person name="Lowry S."/>
            <person name="Kyrpides N.C."/>
            <person name="McMahon K.D."/>
            <person name="Hugenholtz P."/>
        </authorList>
    </citation>
    <scope>NUCLEOTIDE SEQUENCE [LARGE SCALE GENOMIC DNA]</scope>
    <source>
        <strain evidence="3">UW-1</strain>
    </source>
</reference>
<evidence type="ECO:0000256" key="1">
    <source>
        <dbReference type="SAM" id="Phobius"/>
    </source>
</evidence>
<dbReference type="Pfam" id="PF00672">
    <property type="entry name" value="HAMP"/>
    <property type="match status" value="1"/>
</dbReference>
<accession>C7RP28</accession>
<reference evidence="3" key="1">
    <citation type="submission" date="2009-08" db="EMBL/GenBank/DDBJ databases">
        <authorList>
            <consortium name="US DOE Joint Genome Institute"/>
            <person name="Lucas S."/>
            <person name="Copeland A."/>
            <person name="Lapidus A."/>
            <person name="Glavina del Rio T."/>
            <person name="Dalin E."/>
            <person name="Tice H."/>
            <person name="Bruce D."/>
            <person name="Barry K."/>
            <person name="Pitluck S."/>
            <person name="Lowry S."/>
            <person name="Larimer F."/>
            <person name="Land M."/>
            <person name="Hauser L."/>
            <person name="Kyrpides N."/>
            <person name="Ivanova N."/>
            <person name="McMahon K.D."/>
            <person name="Hugenholtz P."/>
        </authorList>
    </citation>
    <scope>NUCLEOTIDE SEQUENCE</scope>
    <source>
        <strain evidence="3">UW-1</strain>
    </source>
</reference>
<name>C7RP28_ACCRE</name>
<dbReference type="GO" id="GO:0007165">
    <property type="term" value="P:signal transduction"/>
    <property type="evidence" value="ECO:0007669"/>
    <property type="project" value="InterPro"/>
</dbReference>
<evidence type="ECO:0000313" key="3">
    <source>
        <dbReference type="EMBL" id="ACV35510.1"/>
    </source>
</evidence>
<dbReference type="SMART" id="SM00304">
    <property type="entry name" value="HAMP"/>
    <property type="match status" value="1"/>
</dbReference>
<dbReference type="SUPFAM" id="SSF158472">
    <property type="entry name" value="HAMP domain-like"/>
    <property type="match status" value="1"/>
</dbReference>
<keyword evidence="1" id="KW-0472">Membrane</keyword>
<organism evidence="3">
    <name type="scientific">Accumulibacter regalis</name>
    <dbReference type="NCBI Taxonomy" id="522306"/>
    <lineage>
        <taxon>Bacteria</taxon>
        <taxon>Pseudomonadati</taxon>
        <taxon>Pseudomonadota</taxon>
        <taxon>Betaproteobacteria</taxon>
        <taxon>Candidatus Accumulibacter</taxon>
    </lineage>
</organism>
<dbReference type="InterPro" id="IPR021796">
    <property type="entry name" value="Tll0287-like_dom"/>
</dbReference>
<keyword evidence="1" id="KW-1133">Transmembrane helix</keyword>
<dbReference type="InterPro" id="IPR003660">
    <property type="entry name" value="HAMP_dom"/>
</dbReference>
<protein>
    <submittedName>
        <fullName evidence="3">Putative sensor with HAMP domain protein</fullName>
    </submittedName>
</protein>
<dbReference type="GO" id="GO:0016020">
    <property type="term" value="C:membrane"/>
    <property type="evidence" value="ECO:0007669"/>
    <property type="project" value="InterPro"/>
</dbReference>
<gene>
    <name evidence="3" type="ordered locus">CAP2UW1_2219</name>
</gene>